<feature type="transmembrane region" description="Helical" evidence="2">
    <location>
        <begin position="48"/>
        <end position="66"/>
    </location>
</feature>
<keyword evidence="2" id="KW-0812">Transmembrane</keyword>
<dbReference type="RefSeq" id="WP_169457370.1">
    <property type="nucleotide sequence ID" value="NZ_CP051774.1"/>
</dbReference>
<evidence type="ECO:0000313" key="3">
    <source>
        <dbReference type="EMBL" id="QJE98884.1"/>
    </source>
</evidence>
<evidence type="ECO:0000256" key="2">
    <source>
        <dbReference type="SAM" id="Phobius"/>
    </source>
</evidence>
<dbReference type="Proteomes" id="UP000501812">
    <property type="component" value="Chromosome"/>
</dbReference>
<dbReference type="AlphaFoldDB" id="A0A858RQS4"/>
<feature type="region of interest" description="Disordered" evidence="1">
    <location>
        <begin position="1"/>
        <end position="27"/>
    </location>
</feature>
<protein>
    <submittedName>
        <fullName evidence="3">Uncharacterized protein</fullName>
    </submittedName>
</protein>
<evidence type="ECO:0000256" key="1">
    <source>
        <dbReference type="SAM" id="MobiDB-lite"/>
    </source>
</evidence>
<feature type="transmembrane region" description="Helical" evidence="2">
    <location>
        <begin position="72"/>
        <end position="91"/>
    </location>
</feature>
<proteinExistence type="predicted"/>
<keyword evidence="4" id="KW-1185">Reference proteome</keyword>
<reference evidence="3 4" key="1">
    <citation type="submission" date="2020-04" db="EMBL/GenBank/DDBJ databases">
        <title>Luteolibacter sp. G-1-1-1 isolated from soil.</title>
        <authorList>
            <person name="Dahal R.H."/>
        </authorList>
    </citation>
    <scope>NUCLEOTIDE SEQUENCE [LARGE SCALE GENOMIC DNA]</scope>
    <source>
        <strain evidence="3 4">G-1-1-1</strain>
    </source>
</reference>
<name>A0A858RQS4_9BACT</name>
<dbReference type="EMBL" id="CP051774">
    <property type="protein sequence ID" value="QJE98884.1"/>
    <property type="molecule type" value="Genomic_DNA"/>
</dbReference>
<dbReference type="KEGG" id="luo:HHL09_24920"/>
<accession>A0A858RQS4</accession>
<gene>
    <name evidence="3" type="ORF">HHL09_24920</name>
</gene>
<feature type="compositionally biased region" description="Basic and acidic residues" evidence="1">
    <location>
        <begin position="14"/>
        <end position="27"/>
    </location>
</feature>
<sequence>MSTIKSKTTPATPRNEKLSERQKKAEEKWTKGIPETTRLYLGMEPDPYRRFLVVMASAFAAGYAWIYKGNWTAQVIYAAMFLIFLGVSVWFKHWDEKED</sequence>
<keyword evidence="2" id="KW-0472">Membrane</keyword>
<evidence type="ECO:0000313" key="4">
    <source>
        <dbReference type="Proteomes" id="UP000501812"/>
    </source>
</evidence>
<keyword evidence="2" id="KW-1133">Transmembrane helix</keyword>
<organism evidence="3 4">
    <name type="scientific">Luteolibacter luteus</name>
    <dbReference type="NCBI Taxonomy" id="2728835"/>
    <lineage>
        <taxon>Bacteria</taxon>
        <taxon>Pseudomonadati</taxon>
        <taxon>Verrucomicrobiota</taxon>
        <taxon>Verrucomicrobiia</taxon>
        <taxon>Verrucomicrobiales</taxon>
        <taxon>Verrucomicrobiaceae</taxon>
        <taxon>Luteolibacter</taxon>
    </lineage>
</organism>
<feature type="compositionally biased region" description="Polar residues" evidence="1">
    <location>
        <begin position="1"/>
        <end position="12"/>
    </location>
</feature>